<feature type="disulfide bond" evidence="6">
    <location>
        <begin position="509"/>
        <end position="526"/>
    </location>
</feature>
<dbReference type="Gene3D" id="2.60.40.4060">
    <property type="entry name" value="Reeler domain"/>
    <property type="match status" value="1"/>
</dbReference>
<feature type="disulfide bond" evidence="6">
    <location>
        <begin position="375"/>
        <end position="384"/>
    </location>
</feature>
<evidence type="ECO:0000256" key="9">
    <source>
        <dbReference type="SAM" id="SignalP"/>
    </source>
</evidence>
<dbReference type="InterPro" id="IPR001881">
    <property type="entry name" value="EGF-like_Ca-bd_dom"/>
</dbReference>
<dbReference type="PROSITE" id="PS01186">
    <property type="entry name" value="EGF_2"/>
    <property type="match status" value="11"/>
</dbReference>
<feature type="disulfide bond" evidence="6">
    <location>
        <begin position="722"/>
        <end position="731"/>
    </location>
</feature>
<evidence type="ECO:0000259" key="10">
    <source>
        <dbReference type="PROSITE" id="PS50026"/>
    </source>
</evidence>
<feature type="domain" description="EGF-like" evidence="10">
    <location>
        <begin position="695"/>
        <end position="732"/>
    </location>
</feature>
<evidence type="ECO:0000256" key="4">
    <source>
        <dbReference type="ARBA" id="ARBA00023157"/>
    </source>
</evidence>
<feature type="chain" id="PRO_5037586149" evidence="9">
    <location>
        <begin position="30"/>
        <end position="1622"/>
    </location>
</feature>
<feature type="signal peptide" evidence="9">
    <location>
        <begin position="1"/>
        <end position="29"/>
    </location>
</feature>
<dbReference type="FunFam" id="2.10.25.10:FF:000066">
    <property type="entry name" value="FAT atypical cadherin 4"/>
    <property type="match status" value="1"/>
</dbReference>
<dbReference type="Pfam" id="PF00008">
    <property type="entry name" value="EGF"/>
    <property type="match status" value="11"/>
</dbReference>
<keyword evidence="8" id="KW-1133">Transmembrane helix</keyword>
<evidence type="ECO:0000256" key="5">
    <source>
        <dbReference type="ARBA" id="ARBA00023180"/>
    </source>
</evidence>
<evidence type="ECO:0000313" key="14">
    <source>
        <dbReference type="Proteomes" id="UP000887568"/>
    </source>
</evidence>
<dbReference type="FunFam" id="2.10.25.10:FF:000095">
    <property type="entry name" value="Notch, isoform B"/>
    <property type="match status" value="1"/>
</dbReference>
<keyword evidence="8" id="KW-0472">Membrane</keyword>
<feature type="disulfide bond" evidence="6">
    <location>
        <begin position="737"/>
        <end position="747"/>
    </location>
</feature>
<feature type="domain" description="EGF-like" evidence="10">
    <location>
        <begin position="501"/>
        <end position="535"/>
    </location>
</feature>
<feature type="disulfide bond" evidence="6">
    <location>
        <begin position="760"/>
        <end position="769"/>
    </location>
</feature>
<feature type="domain" description="EGF-like" evidence="10">
    <location>
        <begin position="538"/>
        <end position="576"/>
    </location>
</feature>
<feature type="domain" description="HYR" evidence="11">
    <location>
        <begin position="901"/>
        <end position="987"/>
    </location>
</feature>
<feature type="disulfide bond" evidence="6">
    <location>
        <begin position="433"/>
        <end position="450"/>
    </location>
</feature>
<dbReference type="CDD" id="cd00054">
    <property type="entry name" value="EGF_CA"/>
    <property type="match status" value="9"/>
</dbReference>
<dbReference type="GO" id="GO:0005509">
    <property type="term" value="F:calcium ion binding"/>
    <property type="evidence" value="ECO:0007669"/>
    <property type="project" value="InterPro"/>
</dbReference>
<feature type="disulfide bond" evidence="6">
    <location>
        <begin position="782"/>
        <end position="799"/>
    </location>
</feature>
<keyword evidence="3" id="KW-0677">Repeat</keyword>
<feature type="disulfide bond" evidence="6">
    <location>
        <begin position="684"/>
        <end position="693"/>
    </location>
</feature>
<feature type="domain" description="EGF-like" evidence="10">
    <location>
        <begin position="773"/>
        <end position="811"/>
    </location>
</feature>
<comment type="caution">
    <text evidence="6">Lacks conserved residue(s) required for the propagation of feature annotation.</text>
</comment>
<evidence type="ECO:0000256" key="2">
    <source>
        <dbReference type="ARBA" id="ARBA00022729"/>
    </source>
</evidence>
<dbReference type="Proteomes" id="UP000887568">
    <property type="component" value="Unplaced"/>
</dbReference>
<dbReference type="EnsemblMetazoa" id="XM_038216006.1">
    <property type="protein sequence ID" value="XP_038071934.1"/>
    <property type="gene ID" value="LOC119740641"/>
</dbReference>
<dbReference type="FunFam" id="2.10.25.10:FF:000012">
    <property type="entry name" value="Delta-like protein"/>
    <property type="match status" value="3"/>
</dbReference>
<dbReference type="OMA" id="GTSNYQC"/>
<dbReference type="InterPro" id="IPR042307">
    <property type="entry name" value="Reeler_sf"/>
</dbReference>
<dbReference type="SMART" id="SM00179">
    <property type="entry name" value="EGF_CA"/>
    <property type="match status" value="12"/>
</dbReference>
<evidence type="ECO:0000313" key="13">
    <source>
        <dbReference type="EnsemblMetazoa" id="XP_038071934.1"/>
    </source>
</evidence>
<dbReference type="SMART" id="SM01411">
    <property type="entry name" value="Ephrin_rec_like"/>
    <property type="match status" value="1"/>
</dbReference>
<feature type="transmembrane region" description="Helical" evidence="8">
    <location>
        <begin position="1459"/>
        <end position="1486"/>
    </location>
</feature>
<organism evidence="13 14">
    <name type="scientific">Patiria miniata</name>
    <name type="common">Bat star</name>
    <name type="synonym">Asterina miniata</name>
    <dbReference type="NCBI Taxonomy" id="46514"/>
    <lineage>
        <taxon>Eukaryota</taxon>
        <taxon>Metazoa</taxon>
        <taxon>Echinodermata</taxon>
        <taxon>Eleutherozoa</taxon>
        <taxon>Asterozoa</taxon>
        <taxon>Asteroidea</taxon>
        <taxon>Valvatacea</taxon>
        <taxon>Valvatida</taxon>
        <taxon>Asterinidae</taxon>
        <taxon>Patiria</taxon>
    </lineage>
</organism>
<dbReference type="Pfam" id="PF02494">
    <property type="entry name" value="HYR"/>
    <property type="match status" value="1"/>
</dbReference>
<feature type="domain" description="EGF-like" evidence="10">
    <location>
        <begin position="617"/>
        <end position="655"/>
    </location>
</feature>
<feature type="disulfide bond" evidence="6">
    <location>
        <begin position="645"/>
        <end position="654"/>
    </location>
</feature>
<feature type="domain" description="EGF-like" evidence="10">
    <location>
        <begin position="348"/>
        <end position="385"/>
    </location>
</feature>
<dbReference type="InterPro" id="IPR003410">
    <property type="entry name" value="HYR_dom"/>
</dbReference>
<feature type="domain" description="EGF-like" evidence="10">
    <location>
        <begin position="192"/>
        <end position="228"/>
    </location>
</feature>
<feature type="compositionally biased region" description="Basic and acidic residues" evidence="7">
    <location>
        <begin position="1566"/>
        <end position="1575"/>
    </location>
</feature>
<evidence type="ECO:0000259" key="12">
    <source>
        <dbReference type="PROSITE" id="PS51019"/>
    </source>
</evidence>
<dbReference type="InterPro" id="IPR009030">
    <property type="entry name" value="Growth_fac_rcpt_cys_sf"/>
</dbReference>
<dbReference type="Pfam" id="PF02014">
    <property type="entry name" value="Reeler"/>
    <property type="match status" value="1"/>
</dbReference>
<evidence type="ECO:0000256" key="1">
    <source>
        <dbReference type="ARBA" id="ARBA00022536"/>
    </source>
</evidence>
<reference evidence="13" key="1">
    <citation type="submission" date="2022-11" db="UniProtKB">
        <authorList>
            <consortium name="EnsemblMetazoa"/>
        </authorList>
    </citation>
    <scope>IDENTIFICATION</scope>
</reference>
<feature type="disulfide bond" evidence="6">
    <location>
        <begin position="604"/>
        <end position="613"/>
    </location>
</feature>
<dbReference type="PROSITE" id="PS50026">
    <property type="entry name" value="EGF_3"/>
    <property type="match status" value="15"/>
</dbReference>
<dbReference type="OrthoDB" id="7434474at2759"/>
<evidence type="ECO:0000259" key="11">
    <source>
        <dbReference type="PROSITE" id="PS50825"/>
    </source>
</evidence>
<dbReference type="PANTHER" id="PTHR24049">
    <property type="entry name" value="CRUMBS FAMILY MEMBER"/>
    <property type="match status" value="1"/>
</dbReference>
<dbReference type="InterPro" id="IPR002861">
    <property type="entry name" value="Reeler_dom"/>
</dbReference>
<feature type="domain" description="EGF-like" evidence="10">
    <location>
        <begin position="428"/>
        <end position="459"/>
    </location>
</feature>
<dbReference type="GO" id="GO:0032991">
    <property type="term" value="C:protein-containing complex"/>
    <property type="evidence" value="ECO:0007669"/>
    <property type="project" value="TreeGrafter"/>
</dbReference>
<feature type="domain" description="EGF-like" evidence="10">
    <location>
        <begin position="577"/>
        <end position="614"/>
    </location>
</feature>
<keyword evidence="14" id="KW-1185">Reference proteome</keyword>
<feature type="domain" description="EGF-like" evidence="10">
    <location>
        <begin position="268"/>
        <end position="304"/>
    </location>
</feature>
<dbReference type="InterPro" id="IPR051022">
    <property type="entry name" value="Notch_Cell-Fate_Det"/>
</dbReference>
<keyword evidence="4 6" id="KW-1015">Disulfide bond</keyword>
<feature type="domain" description="EGF-like" evidence="10">
    <location>
        <begin position="229"/>
        <end position="265"/>
    </location>
</feature>
<dbReference type="InterPro" id="IPR000742">
    <property type="entry name" value="EGF"/>
</dbReference>
<dbReference type="GeneID" id="119740641"/>
<dbReference type="Gene3D" id="2.10.25.10">
    <property type="entry name" value="Laminin"/>
    <property type="match status" value="15"/>
</dbReference>
<dbReference type="FunFam" id="2.10.25.10:FF:000100">
    <property type="entry name" value="neurogenic locus notch homolog protein 3"/>
    <property type="match status" value="1"/>
</dbReference>
<proteinExistence type="predicted"/>
<feature type="compositionally biased region" description="Basic and acidic residues" evidence="7">
    <location>
        <begin position="1613"/>
        <end position="1622"/>
    </location>
</feature>
<feature type="disulfide bond" evidence="6">
    <location>
        <begin position="801"/>
        <end position="810"/>
    </location>
</feature>
<feature type="disulfide bond" evidence="6">
    <location>
        <begin position="566"/>
        <end position="575"/>
    </location>
</feature>
<feature type="disulfide bond" evidence="6">
    <location>
        <begin position="490"/>
        <end position="499"/>
    </location>
</feature>
<dbReference type="PROSITE" id="PS51019">
    <property type="entry name" value="REELIN"/>
    <property type="match status" value="1"/>
</dbReference>
<keyword evidence="2 9" id="KW-0732">Signal</keyword>
<dbReference type="GO" id="GO:0005886">
    <property type="term" value="C:plasma membrane"/>
    <property type="evidence" value="ECO:0007669"/>
    <property type="project" value="TreeGrafter"/>
</dbReference>
<evidence type="ECO:0000256" key="3">
    <source>
        <dbReference type="ARBA" id="ARBA00022737"/>
    </source>
</evidence>
<feature type="disulfide bond" evidence="6">
    <location>
        <begin position="699"/>
        <end position="709"/>
    </location>
</feature>
<feature type="domain" description="EGF-like" evidence="10">
    <location>
        <begin position="462"/>
        <end position="500"/>
    </location>
</feature>
<dbReference type="GO" id="GO:0045197">
    <property type="term" value="P:establishment or maintenance of epithelial cell apical/basal polarity"/>
    <property type="evidence" value="ECO:0007669"/>
    <property type="project" value="TreeGrafter"/>
</dbReference>
<feature type="disulfide bond" evidence="6">
    <location>
        <begin position="218"/>
        <end position="227"/>
    </location>
</feature>
<dbReference type="PANTHER" id="PTHR24049:SF22">
    <property type="entry name" value="DROSOPHILA CRUMBS HOMOLOG"/>
    <property type="match status" value="1"/>
</dbReference>
<feature type="disulfide bond" evidence="6">
    <location>
        <begin position="429"/>
        <end position="439"/>
    </location>
</feature>
<accession>A0A914B7I5</accession>
<evidence type="ECO:0000256" key="8">
    <source>
        <dbReference type="SAM" id="Phobius"/>
    </source>
</evidence>
<protein>
    <submittedName>
        <fullName evidence="13">Uncharacterized protein</fullName>
    </submittedName>
</protein>
<feature type="disulfide bond" evidence="6">
    <location>
        <begin position="294"/>
        <end position="303"/>
    </location>
</feature>
<keyword evidence="5" id="KW-0325">Glycoprotein</keyword>
<dbReference type="PROSITE" id="PS50825">
    <property type="entry name" value="HYR"/>
    <property type="match status" value="2"/>
</dbReference>
<feature type="compositionally biased region" description="Polar residues" evidence="7">
    <location>
        <begin position="1594"/>
        <end position="1612"/>
    </location>
</feature>
<dbReference type="SUPFAM" id="SSF57184">
    <property type="entry name" value="Growth factor receptor domain"/>
    <property type="match status" value="1"/>
</dbReference>
<dbReference type="SUPFAM" id="SSF57196">
    <property type="entry name" value="EGF/Laminin"/>
    <property type="match status" value="15"/>
</dbReference>
<feature type="domain" description="HYR" evidence="11">
    <location>
        <begin position="1082"/>
        <end position="1168"/>
    </location>
</feature>
<name>A0A914B7I5_PATMI</name>
<keyword evidence="8" id="KW-0812">Transmembrane</keyword>
<dbReference type="SMART" id="SM00181">
    <property type="entry name" value="EGF"/>
    <property type="match status" value="15"/>
</dbReference>
<feature type="domain" description="Reelin" evidence="12">
    <location>
        <begin position="24"/>
        <end position="213"/>
    </location>
</feature>
<feature type="compositionally biased region" description="Polar residues" evidence="7">
    <location>
        <begin position="1532"/>
        <end position="1559"/>
    </location>
</feature>
<feature type="disulfide bond" evidence="6">
    <location>
        <begin position="333"/>
        <end position="342"/>
    </location>
</feature>
<dbReference type="RefSeq" id="XP_038071934.1">
    <property type="nucleotide sequence ID" value="XM_038216006.1"/>
</dbReference>
<feature type="domain" description="EGF-like" evidence="10">
    <location>
        <begin position="657"/>
        <end position="694"/>
    </location>
</feature>
<keyword evidence="1 6" id="KW-0245">EGF-like domain</keyword>
<feature type="region of interest" description="Disordered" evidence="7">
    <location>
        <begin position="1526"/>
        <end position="1622"/>
    </location>
</feature>
<feature type="disulfide bond" evidence="6">
    <location>
        <begin position="255"/>
        <end position="264"/>
    </location>
</feature>
<feature type="domain" description="EGF-like" evidence="10">
    <location>
        <begin position="307"/>
        <end position="343"/>
    </location>
</feature>
<dbReference type="CDD" id="cd08544">
    <property type="entry name" value="Reeler"/>
    <property type="match status" value="1"/>
</dbReference>
<sequence length="1622" mass="172779">MEKMNFRQNCRFVLVLFILDHILIEPCLARPNGAPSQACTTLLPQHGTATPQQTTNPYRIQLGATRYVAGGTVTGTSSIGYFKAGWTYTPYVVVVTLSGPTSGMKGFLLQARGVGQSTPIGTWENLPRNTRTMACSALRDTVTHSINLPDTSLSFTWRAPTSSTRTVEFLVTIVQSFSTFWGPFRSSQIAAVSGSCFPNPCQNNGQCVTTGSSFQCNCQAGYTGTTCQVGSACVSNPCFNGGACSSIGSAFQCSCPTGFSGTQCEIRPGNACLSNPCFNGGVCTTSGSAYVCNCQPGFTGTQCQTTTGNACSSNPCLNSGVCRTSGSAYVCSCQPGFTGTRCQTTIVTGNICSPNPCHNSGTCTVTGSNTFRCTCRTGTSGPLCRTVENACFFQSVPEWRSVHKCRDILLVRLFKWVCRSTVHSSYCLCFQPCLNGGQCSVIAGTSNYQCSCTIGYSGTRCQLNACSSSPCLNDGQCSLIAGTTNFRCSCPTGYSGTRCQTSACTSSPCLNGGSCSLIAGTTNYQCSCPLGYTGTRCQTTACSSNPCLNGGQCSLITGTSNYQCSCGSGYSGTRCETLDPCAPNPCQNGGACSSPTSSTFQCRCADGWSGVTCTTMSQDVCAQANICQNGGTCEPNDGGSFSCRCAEGFDGVDCSNMISPCFPSPCLNGGTCVVSSPTSFMCTCPATHSGITCSVQDMCNPSPCNSGVCQQAAGDPTYTCSCNAGYRGTHCNIQVLCNPNPCVNGVCSQNDETLMYTCECDVGFMGENCDQAREVACLTNPCLNSGICQANPDGFTYECACLAGYRGTLCEEAVIPVFQNCPEFQILTYPLETGQSSANIELSLTASVPGAPTPTIEVVSGPSIPGPVQYSDEYRTGKEVVMRATSESGTTAECRFLIRMEDEELPVLTCPADITEFTYGSSEAVEWSPATVTDNLAQTSEMTISYSMDSGSFFLSSEQASPSTIEVTAIDTFGNVGMCQFDVTVIKIPNAPPPAFANCRDGETLSYQLRNNTDVAYVSVDLQATGTSQQPAIISQLEGPQVDLPGDVQYAEGYRQGKKFVFRAQDPVTQLTADCTFWIKIVDKQPPTVRCPPNIIERTTANSKAIFWPLVEVTDNLQLPEENVLTFDQRNGTVYEATRNGLSHIVTLTATDSFSNTESCQFSVTLYKFDIVCPEFPTMVNGTGECVVAPDGKMECRVACDVGYAYAPVDNRFKCEITSTKAFWQPTPNPNVCTRPTAGSAISKTVTAVFPFDADVCDASNQVFVSNIRTSIQTSLQEAVLCERGLARACTQDSVTPKCGVVAASAARKRRAFTDLSVDIAVTAPAADTQGSSLSEVQRDVDELAGNIKELADREELSLIIDHQTVNSLSSRVSDDYMWICAKGYKSTSLGCVMCPAGTHFNTSSLECVFCEQGYFQHERGQTVCVRCSTGKSTDQRGSITSSQCVSMTAASTLTWSPLLISMVAIAVAFLVVLFIGLLCICVCVPSSDKDPRYTRDSDIDGSLSNLKYLNRAYEEEYTKRRSVGVHRLAKRQTSPSRASTATGYITMSTSGRSSNQHDMVSIDSDDYHQGDGRQGHFNRGHTIERDSGVSYGHASTATLGSGGKQSASNAQMRRELQDTGL</sequence>
<dbReference type="GO" id="GO:0007157">
    <property type="term" value="P:heterophilic cell-cell adhesion via plasma membrane cell adhesion molecules"/>
    <property type="evidence" value="ECO:0007669"/>
    <property type="project" value="TreeGrafter"/>
</dbReference>
<dbReference type="PROSITE" id="PS00022">
    <property type="entry name" value="EGF_1"/>
    <property type="match status" value="13"/>
</dbReference>
<feature type="disulfide bond" evidence="6">
    <location>
        <begin position="471"/>
        <end position="488"/>
    </location>
</feature>
<feature type="disulfide bond" evidence="6">
    <location>
        <begin position="547"/>
        <end position="564"/>
    </location>
</feature>
<evidence type="ECO:0000256" key="7">
    <source>
        <dbReference type="SAM" id="MobiDB-lite"/>
    </source>
</evidence>
<feature type="domain" description="EGF-like" evidence="10">
    <location>
        <begin position="733"/>
        <end position="770"/>
    </location>
</feature>
<evidence type="ECO:0000256" key="6">
    <source>
        <dbReference type="PROSITE-ProRule" id="PRU00076"/>
    </source>
</evidence>